<accession>A0A067MHW2</accession>
<evidence type="ECO:0000313" key="3">
    <source>
        <dbReference type="Proteomes" id="UP000027195"/>
    </source>
</evidence>
<evidence type="ECO:0000256" key="1">
    <source>
        <dbReference type="SAM" id="MobiDB-lite"/>
    </source>
</evidence>
<evidence type="ECO:0000313" key="2">
    <source>
        <dbReference type="EMBL" id="KDQ14300.1"/>
    </source>
</evidence>
<feature type="region of interest" description="Disordered" evidence="1">
    <location>
        <begin position="144"/>
        <end position="178"/>
    </location>
</feature>
<gene>
    <name evidence="2" type="ORF">BOTBODRAFT_174805</name>
</gene>
<dbReference type="EMBL" id="KL198038">
    <property type="protein sequence ID" value="KDQ14300.1"/>
    <property type="molecule type" value="Genomic_DNA"/>
</dbReference>
<keyword evidence="3" id="KW-1185">Reference proteome</keyword>
<dbReference type="AlphaFoldDB" id="A0A067MHW2"/>
<dbReference type="STRING" id="930990.A0A067MHW2"/>
<sequence>MLYKLSPLEGLEHPLQSAPPITDVQIAEDDAAEWVTEVFNNLSSFPSTFSSIPAATADPVRPHLVHLLLNAALAAAMNQTQFIIAVSDNEVLTNGPLAAIIQAAKNNEDSSDDESPDEDEVFRISTTNRLSKMEDAIARIEGLTKKALSNKPQEGNPKNKGNPKTPAPGPTAPGVSQPIEAPAQGVTITTQIQPPASYAEAAKGVHLQLFINFSPNLREKISCKDTTN</sequence>
<organism evidence="2 3">
    <name type="scientific">Botryobasidium botryosum (strain FD-172 SS1)</name>
    <dbReference type="NCBI Taxonomy" id="930990"/>
    <lineage>
        <taxon>Eukaryota</taxon>
        <taxon>Fungi</taxon>
        <taxon>Dikarya</taxon>
        <taxon>Basidiomycota</taxon>
        <taxon>Agaricomycotina</taxon>
        <taxon>Agaricomycetes</taxon>
        <taxon>Cantharellales</taxon>
        <taxon>Botryobasidiaceae</taxon>
        <taxon>Botryobasidium</taxon>
    </lineage>
</organism>
<feature type="compositionally biased region" description="Low complexity" evidence="1">
    <location>
        <begin position="150"/>
        <end position="164"/>
    </location>
</feature>
<proteinExistence type="predicted"/>
<protein>
    <submittedName>
        <fullName evidence="2">Uncharacterized protein</fullName>
    </submittedName>
</protein>
<reference evidence="3" key="1">
    <citation type="journal article" date="2014" name="Proc. Natl. Acad. Sci. U.S.A.">
        <title>Extensive sampling of basidiomycete genomes demonstrates inadequacy of the white-rot/brown-rot paradigm for wood decay fungi.</title>
        <authorList>
            <person name="Riley R."/>
            <person name="Salamov A.A."/>
            <person name="Brown D.W."/>
            <person name="Nagy L.G."/>
            <person name="Floudas D."/>
            <person name="Held B.W."/>
            <person name="Levasseur A."/>
            <person name="Lombard V."/>
            <person name="Morin E."/>
            <person name="Otillar R."/>
            <person name="Lindquist E.A."/>
            <person name="Sun H."/>
            <person name="LaButti K.M."/>
            <person name="Schmutz J."/>
            <person name="Jabbour D."/>
            <person name="Luo H."/>
            <person name="Baker S.E."/>
            <person name="Pisabarro A.G."/>
            <person name="Walton J.D."/>
            <person name="Blanchette R.A."/>
            <person name="Henrissat B."/>
            <person name="Martin F."/>
            <person name="Cullen D."/>
            <person name="Hibbett D.S."/>
            <person name="Grigoriev I.V."/>
        </authorList>
    </citation>
    <scope>NUCLEOTIDE SEQUENCE [LARGE SCALE GENOMIC DNA]</scope>
    <source>
        <strain evidence="3">FD-172 SS1</strain>
    </source>
</reference>
<dbReference type="InParanoid" id="A0A067MHW2"/>
<name>A0A067MHW2_BOTB1</name>
<dbReference type="HOGENOM" id="CLU_1214563_0_0_1"/>
<dbReference type="Proteomes" id="UP000027195">
    <property type="component" value="Unassembled WGS sequence"/>
</dbReference>